<comment type="caution">
    <text evidence="2">The sequence shown here is derived from an EMBL/GenBank/DDBJ whole genome shotgun (WGS) entry which is preliminary data.</text>
</comment>
<name>A0A9W8NFY5_9PEZI</name>
<gene>
    <name evidence="2" type="ORF">NPX13_g4717</name>
</gene>
<sequence length="186" mass="20592">MLQRVSQGLRASMPRERTDRGDVEAVVDEVVVEAVPGDTEPARSLPRGYAEQTGYHDGLDGRGACPAVTCGAERIPGQVRQVDRQHLQYHRTNLTHRRDRISHAAARKPPPRHAFSQPQKPCQTIGCAGSQDADAARVTGRNRHQRGNYLWPELEKDDRCRVCYSTNLPTNDGCLPLDKGAVCLFG</sequence>
<feature type="region of interest" description="Disordered" evidence="1">
    <location>
        <begin position="1"/>
        <end position="21"/>
    </location>
</feature>
<protein>
    <submittedName>
        <fullName evidence="2">Uncharacterized protein</fullName>
    </submittedName>
</protein>
<keyword evidence="3" id="KW-1185">Reference proteome</keyword>
<evidence type="ECO:0000313" key="3">
    <source>
        <dbReference type="Proteomes" id="UP001148614"/>
    </source>
</evidence>
<dbReference type="Proteomes" id="UP001148614">
    <property type="component" value="Unassembled WGS sequence"/>
</dbReference>
<dbReference type="AlphaFoldDB" id="A0A9W8NFY5"/>
<reference evidence="2" key="1">
    <citation type="submission" date="2022-07" db="EMBL/GenBank/DDBJ databases">
        <title>Genome Sequence of Xylaria arbuscula.</title>
        <authorList>
            <person name="Buettner E."/>
        </authorList>
    </citation>
    <scope>NUCLEOTIDE SEQUENCE</scope>
    <source>
        <strain evidence="2">VT107</strain>
    </source>
</reference>
<accession>A0A9W8NFY5</accession>
<dbReference type="EMBL" id="JANPWZ010000685">
    <property type="protein sequence ID" value="KAJ3573395.1"/>
    <property type="molecule type" value="Genomic_DNA"/>
</dbReference>
<evidence type="ECO:0000313" key="2">
    <source>
        <dbReference type="EMBL" id="KAJ3573395.1"/>
    </source>
</evidence>
<evidence type="ECO:0000256" key="1">
    <source>
        <dbReference type="SAM" id="MobiDB-lite"/>
    </source>
</evidence>
<organism evidence="2 3">
    <name type="scientific">Xylaria arbuscula</name>
    <dbReference type="NCBI Taxonomy" id="114810"/>
    <lineage>
        <taxon>Eukaryota</taxon>
        <taxon>Fungi</taxon>
        <taxon>Dikarya</taxon>
        <taxon>Ascomycota</taxon>
        <taxon>Pezizomycotina</taxon>
        <taxon>Sordariomycetes</taxon>
        <taxon>Xylariomycetidae</taxon>
        <taxon>Xylariales</taxon>
        <taxon>Xylariaceae</taxon>
        <taxon>Xylaria</taxon>
    </lineage>
</organism>
<proteinExistence type="predicted"/>